<feature type="transmembrane region" description="Helical" evidence="2">
    <location>
        <begin position="330"/>
        <end position="358"/>
    </location>
</feature>
<gene>
    <name evidence="4" type="ORF">N865_12780</name>
</gene>
<keyword evidence="2" id="KW-0472">Membrane</keyword>
<dbReference type="InterPro" id="IPR025645">
    <property type="entry name" value="DUF4349"/>
</dbReference>
<feature type="compositionally biased region" description="Gly residues" evidence="1">
    <location>
        <begin position="165"/>
        <end position="176"/>
    </location>
</feature>
<evidence type="ECO:0000259" key="3">
    <source>
        <dbReference type="Pfam" id="PF14257"/>
    </source>
</evidence>
<reference evidence="4 5" key="1">
    <citation type="submission" date="2013-08" db="EMBL/GenBank/DDBJ databases">
        <title>Intrasporangium oryzae NRRL B-24470.</title>
        <authorList>
            <person name="Liu H."/>
            <person name="Wang G."/>
        </authorList>
    </citation>
    <scope>NUCLEOTIDE SEQUENCE [LARGE SCALE GENOMIC DNA]</scope>
    <source>
        <strain evidence="4 5">NRRL B-24470</strain>
    </source>
</reference>
<dbReference type="PATRIC" id="fig|1386089.3.peg.1868"/>
<keyword evidence="5" id="KW-1185">Reference proteome</keyword>
<protein>
    <recommendedName>
        <fullName evidence="3">DUF4349 domain-containing protein</fullName>
    </recommendedName>
</protein>
<dbReference type="Proteomes" id="UP000019489">
    <property type="component" value="Unassembled WGS sequence"/>
</dbReference>
<comment type="caution">
    <text evidence="4">The sequence shown here is derived from an EMBL/GenBank/DDBJ whole genome shotgun (WGS) entry which is preliminary data.</text>
</comment>
<keyword evidence="2" id="KW-1133">Transmembrane helix</keyword>
<dbReference type="eggNOG" id="COG3206">
    <property type="taxonomic scope" value="Bacteria"/>
</dbReference>
<feature type="domain" description="DUF4349" evidence="3">
    <location>
        <begin position="122"/>
        <end position="359"/>
    </location>
</feature>
<accession>W9GDK1</accession>
<proteinExistence type="predicted"/>
<dbReference type="RefSeq" id="WP_034804537.1">
    <property type="nucleotide sequence ID" value="NZ_AWSA01000016.1"/>
</dbReference>
<sequence length="378" mass="38134">MSATTARTGRRHRLVADHRKTIGWVVAVIALVALSIPVGLAARDGRGGAATSSSGFAGSAAVDGSSGAPEPASGSTSGRGSGSGSGSASDSAGIAPGAPAKGSAADAAGAQAAAADPLGGPKIARTAWLGIEVTDLTASSGRVRAIATAADGQVVSENVVTGSDPTGGYGPDGMSGGAPKTSDGTQPSVATEPVGVNEARLTIRVPAERLDAVLAELSRVGTVSYRSSQSEDVTETYVDTKARMGPAQDSITSIRALMLKATDLQQIVLLESELTRRQAELDSLVQRLAELERRTTTSDVTVTLWTAGVTPVATVDSGFVATLRAAWDHLLASVGVIVTGLAVLLPWLLIGLIVAWVVRRMRLGRNRPATGGSAPAGD</sequence>
<feature type="region of interest" description="Disordered" evidence="1">
    <location>
        <begin position="162"/>
        <end position="190"/>
    </location>
</feature>
<feature type="compositionally biased region" description="Low complexity" evidence="1">
    <location>
        <begin position="49"/>
        <end position="76"/>
    </location>
</feature>
<evidence type="ECO:0000313" key="5">
    <source>
        <dbReference type="Proteomes" id="UP000019489"/>
    </source>
</evidence>
<evidence type="ECO:0000256" key="1">
    <source>
        <dbReference type="SAM" id="MobiDB-lite"/>
    </source>
</evidence>
<name>W9GDK1_9MICO</name>
<feature type="compositionally biased region" description="Low complexity" evidence="1">
    <location>
        <begin position="86"/>
        <end position="103"/>
    </location>
</feature>
<organism evidence="4 5">
    <name type="scientific">Intrasporangium oryzae NRRL B-24470</name>
    <dbReference type="NCBI Taxonomy" id="1386089"/>
    <lineage>
        <taxon>Bacteria</taxon>
        <taxon>Bacillati</taxon>
        <taxon>Actinomycetota</taxon>
        <taxon>Actinomycetes</taxon>
        <taxon>Micrococcales</taxon>
        <taxon>Intrasporangiaceae</taxon>
        <taxon>Intrasporangium</taxon>
    </lineage>
</organism>
<dbReference type="STRING" id="1386089.N865_12780"/>
<keyword evidence="2" id="KW-0812">Transmembrane</keyword>
<evidence type="ECO:0000256" key="2">
    <source>
        <dbReference type="SAM" id="Phobius"/>
    </source>
</evidence>
<dbReference type="AlphaFoldDB" id="W9GDK1"/>
<feature type="region of interest" description="Disordered" evidence="1">
    <location>
        <begin position="47"/>
        <end position="103"/>
    </location>
</feature>
<dbReference type="EMBL" id="AWSA01000016">
    <property type="protein sequence ID" value="EWT01934.1"/>
    <property type="molecule type" value="Genomic_DNA"/>
</dbReference>
<dbReference type="Pfam" id="PF14257">
    <property type="entry name" value="DUF4349"/>
    <property type="match status" value="1"/>
</dbReference>
<feature type="transmembrane region" description="Helical" evidence="2">
    <location>
        <begin position="21"/>
        <end position="42"/>
    </location>
</feature>
<evidence type="ECO:0000313" key="4">
    <source>
        <dbReference type="EMBL" id="EWT01934.1"/>
    </source>
</evidence>